<proteinExistence type="predicted"/>
<dbReference type="EMBL" id="CAUYUJ010015939">
    <property type="protein sequence ID" value="CAK0859891.1"/>
    <property type="molecule type" value="Genomic_DNA"/>
</dbReference>
<reference evidence="1" key="1">
    <citation type="submission" date="2023-10" db="EMBL/GenBank/DDBJ databases">
        <authorList>
            <person name="Chen Y."/>
            <person name="Shah S."/>
            <person name="Dougan E. K."/>
            <person name="Thang M."/>
            <person name="Chan C."/>
        </authorList>
    </citation>
    <scope>NUCLEOTIDE SEQUENCE [LARGE SCALE GENOMIC DNA]</scope>
</reference>
<keyword evidence="2" id="KW-1185">Reference proteome</keyword>
<dbReference type="Proteomes" id="UP001189429">
    <property type="component" value="Unassembled WGS sequence"/>
</dbReference>
<gene>
    <name evidence="1" type="ORF">PCOR1329_LOCUS49097</name>
</gene>
<name>A0ABN9UK25_9DINO</name>
<protein>
    <submittedName>
        <fullName evidence="1">Uncharacterized protein</fullName>
    </submittedName>
</protein>
<evidence type="ECO:0000313" key="2">
    <source>
        <dbReference type="Proteomes" id="UP001189429"/>
    </source>
</evidence>
<accession>A0ABN9UK25</accession>
<sequence length="174" mass="18918">MSDLEASAGLQTFPPAGGAPGLKKVKIEARQMIQSGKADDEIISQLVLAITRLVLADNRAIVELAATVYTTWALDCTEDGVTDVMETACRRYQEISQDMATKRKGGEQVDFKGRGPPHLHVFLSGLIFLAQKETGWGKELKETYGSELKRLLDAAAGRDCPPLAVEAEQERGQT</sequence>
<evidence type="ECO:0000313" key="1">
    <source>
        <dbReference type="EMBL" id="CAK0859891.1"/>
    </source>
</evidence>
<comment type="caution">
    <text evidence="1">The sequence shown here is derived from an EMBL/GenBank/DDBJ whole genome shotgun (WGS) entry which is preliminary data.</text>
</comment>
<organism evidence="1 2">
    <name type="scientific">Prorocentrum cordatum</name>
    <dbReference type="NCBI Taxonomy" id="2364126"/>
    <lineage>
        <taxon>Eukaryota</taxon>
        <taxon>Sar</taxon>
        <taxon>Alveolata</taxon>
        <taxon>Dinophyceae</taxon>
        <taxon>Prorocentrales</taxon>
        <taxon>Prorocentraceae</taxon>
        <taxon>Prorocentrum</taxon>
    </lineage>
</organism>